<comment type="caution">
    <text evidence="2">The sequence shown here is derived from an EMBL/GenBank/DDBJ whole genome shotgun (WGS) entry which is preliminary data.</text>
</comment>
<protein>
    <submittedName>
        <fullName evidence="2">Uncharacterized protein</fullName>
    </submittedName>
</protein>
<reference evidence="2" key="1">
    <citation type="submission" date="2016-07" db="EMBL/GenBank/DDBJ databases">
        <authorList>
            <person name="Kauffman K."/>
            <person name="Arevalo P."/>
            <person name="Polz M.F."/>
        </authorList>
    </citation>
    <scope>NUCLEOTIDE SEQUENCE</scope>
    <source>
        <strain evidence="2">10N.222.46.E12</strain>
    </source>
</reference>
<dbReference type="EMBL" id="MDBS01000076">
    <property type="protein sequence ID" value="PMP22818.1"/>
    <property type="molecule type" value="Genomic_DNA"/>
</dbReference>
<evidence type="ECO:0000313" key="2">
    <source>
        <dbReference type="EMBL" id="PMP22818.1"/>
    </source>
</evidence>
<proteinExistence type="predicted"/>
<sequence length="62" mass="6926">MKEISAKENKPLFELIQRQRDQRGGNDKALRLLGQSGPSPQGAPKGNIRIVIKTRLKCLSLK</sequence>
<name>A0A7Z1MEM7_9VIBR</name>
<dbReference type="AlphaFoldDB" id="A0A7Z1MEM7"/>
<feature type="region of interest" description="Disordered" evidence="1">
    <location>
        <begin position="18"/>
        <end position="47"/>
    </location>
</feature>
<reference evidence="2" key="2">
    <citation type="journal article" date="2018" name="Nature">
        <title>A major lineage of non-tailed dsDNA viruses as unrecognized killers of marine bacteria.</title>
        <authorList>
            <person name="Kauffman K.M."/>
            <person name="Hussain F.A."/>
            <person name="Yang J."/>
            <person name="Arevalo P."/>
            <person name="Brown J.M."/>
            <person name="Chang W.K."/>
            <person name="VanInsberghe D."/>
            <person name="Elsherbini J."/>
            <person name="Sharma R.S."/>
            <person name="Cutler M.B."/>
            <person name="Kelly L."/>
            <person name="Polz M.F."/>
        </authorList>
    </citation>
    <scope>NUCLEOTIDE SEQUENCE</scope>
    <source>
        <strain evidence="2">10N.222.46.E12</strain>
    </source>
</reference>
<feature type="compositionally biased region" description="Basic and acidic residues" evidence="1">
    <location>
        <begin position="18"/>
        <end position="30"/>
    </location>
</feature>
<accession>A0A7Z1MEM7</accession>
<organism evidence="2">
    <name type="scientific">Vibrio cyclitrophicus</name>
    <dbReference type="NCBI Taxonomy" id="47951"/>
    <lineage>
        <taxon>Bacteria</taxon>
        <taxon>Pseudomonadati</taxon>
        <taxon>Pseudomonadota</taxon>
        <taxon>Gammaproteobacteria</taxon>
        <taxon>Vibrionales</taxon>
        <taxon>Vibrionaceae</taxon>
        <taxon>Vibrio</taxon>
    </lineage>
</organism>
<evidence type="ECO:0000256" key="1">
    <source>
        <dbReference type="SAM" id="MobiDB-lite"/>
    </source>
</evidence>
<gene>
    <name evidence="2" type="ORF">BCS90_25735</name>
</gene>